<keyword evidence="3" id="KW-1185">Reference proteome</keyword>
<evidence type="ECO:0000313" key="3">
    <source>
        <dbReference type="Proteomes" id="UP000619743"/>
    </source>
</evidence>
<evidence type="ECO:0000313" key="2">
    <source>
        <dbReference type="EMBL" id="GGA75661.1"/>
    </source>
</evidence>
<dbReference type="AlphaFoldDB" id="A0A8J2XM59"/>
<feature type="compositionally biased region" description="Basic and acidic residues" evidence="1">
    <location>
        <begin position="21"/>
        <end position="32"/>
    </location>
</feature>
<proteinExistence type="predicted"/>
<organism evidence="2 3">
    <name type="scientific">Neiella marina</name>
    <dbReference type="NCBI Taxonomy" id="508461"/>
    <lineage>
        <taxon>Bacteria</taxon>
        <taxon>Pseudomonadati</taxon>
        <taxon>Pseudomonadota</taxon>
        <taxon>Gammaproteobacteria</taxon>
        <taxon>Alteromonadales</taxon>
        <taxon>Echinimonadaceae</taxon>
        <taxon>Neiella</taxon>
    </lineage>
</organism>
<accession>A0A8J2XM59</accession>
<evidence type="ECO:0000256" key="1">
    <source>
        <dbReference type="SAM" id="MobiDB-lite"/>
    </source>
</evidence>
<gene>
    <name evidence="2" type="ORF">GCM10011369_16890</name>
</gene>
<sequence>MKQKQQDIFIAQHTFISSKQKQFEQQHDDGSDKQAAQPPRKYVCQQKTAPKTDKVPQTGVQFRDG</sequence>
<feature type="region of interest" description="Disordered" evidence="1">
    <location>
        <begin position="15"/>
        <end position="65"/>
    </location>
</feature>
<protein>
    <submittedName>
        <fullName evidence="2">Uncharacterized protein</fullName>
    </submittedName>
</protein>
<comment type="caution">
    <text evidence="2">The sequence shown here is derived from an EMBL/GenBank/DDBJ whole genome shotgun (WGS) entry which is preliminary data.</text>
</comment>
<dbReference type="Proteomes" id="UP000619743">
    <property type="component" value="Unassembled WGS sequence"/>
</dbReference>
<name>A0A8J2XM59_9GAMM</name>
<reference evidence="3" key="1">
    <citation type="journal article" date="2019" name="Int. J. Syst. Evol. Microbiol.">
        <title>The Global Catalogue of Microorganisms (GCM) 10K type strain sequencing project: providing services to taxonomists for standard genome sequencing and annotation.</title>
        <authorList>
            <consortium name="The Broad Institute Genomics Platform"/>
            <consortium name="The Broad Institute Genome Sequencing Center for Infectious Disease"/>
            <person name="Wu L."/>
            <person name="Ma J."/>
        </authorList>
    </citation>
    <scope>NUCLEOTIDE SEQUENCE [LARGE SCALE GENOMIC DNA]</scope>
    <source>
        <strain evidence="3">CGMCC 1.10130</strain>
    </source>
</reference>
<dbReference type="EMBL" id="BMDX01000007">
    <property type="protein sequence ID" value="GGA75661.1"/>
    <property type="molecule type" value="Genomic_DNA"/>
</dbReference>